<dbReference type="InterPro" id="IPR010385">
    <property type="entry name" value="DUF982"/>
</dbReference>
<organism evidence="1 2">
    <name type="scientific">Rhizobium laguerreae</name>
    <dbReference type="NCBI Taxonomy" id="1076926"/>
    <lineage>
        <taxon>Bacteria</taxon>
        <taxon>Pseudomonadati</taxon>
        <taxon>Pseudomonadota</taxon>
        <taxon>Alphaproteobacteria</taxon>
        <taxon>Hyphomicrobiales</taxon>
        <taxon>Rhizobiaceae</taxon>
        <taxon>Rhizobium/Agrobacterium group</taxon>
        <taxon>Rhizobium</taxon>
    </lineage>
</organism>
<protein>
    <submittedName>
        <fullName evidence="1">DUF982 domain-containing protein</fullName>
    </submittedName>
</protein>
<gene>
    <name evidence="1" type="ORF">HFO74_15525</name>
</gene>
<proteinExistence type="predicted"/>
<comment type="caution">
    <text evidence="1">The sequence shown here is derived from an EMBL/GenBank/DDBJ whole genome shotgun (WGS) entry which is preliminary data.</text>
</comment>
<dbReference type="Gene3D" id="6.10.250.730">
    <property type="match status" value="1"/>
</dbReference>
<name>A0AB35FDZ9_9HYPH</name>
<reference evidence="1" key="1">
    <citation type="submission" date="2020-04" db="EMBL/GenBank/DDBJ databases">
        <title>Global-level population genomics supports evidence of horizontal gene transfer on evolution of Rhizobia in Lentils.</title>
        <authorList>
            <person name="Gai Y."/>
            <person name="Cook D."/>
            <person name="Riely B."/>
        </authorList>
    </citation>
    <scope>NUCLEOTIDE SEQUENCE</scope>
    <source>
        <strain evidence="1">TLR9</strain>
    </source>
</reference>
<evidence type="ECO:0000313" key="2">
    <source>
        <dbReference type="Proteomes" id="UP000758022"/>
    </source>
</evidence>
<evidence type="ECO:0000313" key="1">
    <source>
        <dbReference type="EMBL" id="MBY3064820.1"/>
    </source>
</evidence>
<dbReference type="EMBL" id="JAAXQQ010000004">
    <property type="protein sequence ID" value="MBY3064820.1"/>
    <property type="molecule type" value="Genomic_DNA"/>
</dbReference>
<dbReference type="RefSeq" id="WP_131661871.1">
    <property type="nucleotide sequence ID" value="NZ_JAAXQQ010000004.1"/>
</dbReference>
<accession>A0AB35FDZ9</accession>
<dbReference type="Proteomes" id="UP000758022">
    <property type="component" value="Unassembled WGS sequence"/>
</dbReference>
<dbReference type="Pfam" id="PF06169">
    <property type="entry name" value="DUF982"/>
    <property type="match status" value="1"/>
</dbReference>
<dbReference type="AlphaFoldDB" id="A0AB35FDZ9"/>
<sequence length="97" mass="11166">MTSTLFDRPLFVKRGHHIQEVASLEDVFDLLDDWPAERRGMTYEVLVKACRLAAQGIFPLNSIRENVRRYLIKERALANIEELPVIAERVISRGLTS</sequence>